<feature type="region of interest" description="Disordered" evidence="1">
    <location>
        <begin position="346"/>
        <end position="367"/>
    </location>
</feature>
<evidence type="ECO:0000313" key="3">
    <source>
        <dbReference type="Proteomes" id="UP000694680"/>
    </source>
</evidence>
<feature type="compositionally biased region" description="Acidic residues" evidence="1">
    <location>
        <begin position="236"/>
        <end position="248"/>
    </location>
</feature>
<sequence>MKTQQTQMSDDDVISSAADLMELIPRNCKYPADLNQVIHVLDWKTLQKDNMAWINSSECALNPSTITARPISYGRTGSQVVSRTAMGSLASGPRQETGRKSNTTSGRVGTPSSSMNKKVTTKSDLSGNLSPGGADCIQQGVENGYRAAKESSGVTSTPAESQCRSIRPGLSSDLEVRSSLESNEETEPQLSMQEDMFTFSSYPQSPKRGQSQGEQEKMETGDDHAHKESLRRTEAQLEDDFIGSESDEDSSHKWFMTGISDSSTTRNHDGGLESQQDVDLNSFKEKQKSQKRPSNTTITAWSSAVSDTAELISTCGLTSGPFPERSENVNQNLEKILEEEEGELYDSSHFDLHQPGSLPSQRNDDDEEELRMLASLKREQDEDVCGLSLLSQSLIRKCNVSKSVSSDDTSGCTHTSMPANQGEHYQKEMSPLHQSNPREWMDVLSPPVMPPSQQRRSGNTLINWGDQVRGREHGTDDDERDDEDEYLSLLYDPSLNRYFDPKTGKYYLRA</sequence>
<feature type="compositionally biased region" description="Basic and acidic residues" evidence="1">
    <location>
        <begin position="214"/>
        <end position="235"/>
    </location>
</feature>
<dbReference type="Ensembl" id="ENSGWIT00000044852.1">
    <property type="protein sequence ID" value="ENSGWIP00000041288.1"/>
    <property type="gene ID" value="ENSGWIG00000020816.1"/>
</dbReference>
<accession>A0A8C5H9Z4</accession>
<protein>
    <submittedName>
        <fullName evidence="2">Uncharacterized protein</fullName>
    </submittedName>
</protein>
<reference evidence="2" key="1">
    <citation type="submission" date="2020-06" db="EMBL/GenBank/DDBJ databases">
        <authorList>
            <consortium name="Wellcome Sanger Institute Data Sharing"/>
        </authorList>
    </citation>
    <scope>NUCLEOTIDE SEQUENCE [LARGE SCALE GENOMIC DNA]</scope>
</reference>
<feature type="compositionally biased region" description="Polar residues" evidence="1">
    <location>
        <begin position="405"/>
        <end position="419"/>
    </location>
</feature>
<gene>
    <name evidence="2" type="primary">cfap20dc</name>
</gene>
<feature type="compositionally biased region" description="Polar residues" evidence="1">
    <location>
        <begin position="100"/>
        <end position="129"/>
    </location>
</feature>
<evidence type="ECO:0000313" key="2">
    <source>
        <dbReference type="Ensembl" id="ENSGWIP00000041288.1"/>
    </source>
</evidence>
<dbReference type="Proteomes" id="UP000694680">
    <property type="component" value="Chromosome 5"/>
</dbReference>
<evidence type="ECO:0000256" key="1">
    <source>
        <dbReference type="SAM" id="MobiDB-lite"/>
    </source>
</evidence>
<proteinExistence type="predicted"/>
<dbReference type="AlphaFoldDB" id="A0A8C5H9Z4"/>
<reference evidence="2" key="3">
    <citation type="submission" date="2025-09" db="UniProtKB">
        <authorList>
            <consortium name="Ensembl"/>
        </authorList>
    </citation>
    <scope>IDENTIFICATION</scope>
</reference>
<feature type="compositionally biased region" description="Polar residues" evidence="1">
    <location>
        <begin position="152"/>
        <end position="164"/>
    </location>
</feature>
<feature type="region of interest" description="Disordered" evidence="1">
    <location>
        <begin position="405"/>
        <end position="432"/>
    </location>
</feature>
<feature type="compositionally biased region" description="Polar residues" evidence="1">
    <location>
        <begin position="451"/>
        <end position="462"/>
    </location>
</feature>
<feature type="region of interest" description="Disordered" evidence="1">
    <location>
        <begin position="448"/>
        <end position="483"/>
    </location>
</feature>
<feature type="compositionally biased region" description="Polar residues" evidence="1">
    <location>
        <begin position="188"/>
        <end position="213"/>
    </location>
</feature>
<reference evidence="2" key="2">
    <citation type="submission" date="2025-08" db="UniProtKB">
        <authorList>
            <consortium name="Ensembl"/>
        </authorList>
    </citation>
    <scope>IDENTIFICATION</scope>
</reference>
<feature type="region of interest" description="Disordered" evidence="1">
    <location>
        <begin position="85"/>
        <end position="297"/>
    </location>
</feature>
<organism evidence="2 3">
    <name type="scientific">Gouania willdenowi</name>
    <name type="common">Blunt-snouted clingfish</name>
    <name type="synonym">Lepadogaster willdenowi</name>
    <dbReference type="NCBI Taxonomy" id="441366"/>
    <lineage>
        <taxon>Eukaryota</taxon>
        <taxon>Metazoa</taxon>
        <taxon>Chordata</taxon>
        <taxon>Craniata</taxon>
        <taxon>Vertebrata</taxon>
        <taxon>Euteleostomi</taxon>
        <taxon>Actinopterygii</taxon>
        <taxon>Neopterygii</taxon>
        <taxon>Teleostei</taxon>
        <taxon>Neoteleostei</taxon>
        <taxon>Acanthomorphata</taxon>
        <taxon>Ovalentaria</taxon>
        <taxon>Blenniimorphae</taxon>
        <taxon>Blenniiformes</taxon>
        <taxon>Gobiesocoidei</taxon>
        <taxon>Gobiesocidae</taxon>
        <taxon>Gobiesocinae</taxon>
        <taxon>Gouania</taxon>
    </lineage>
</organism>
<name>A0A8C5H9Z4_GOUWI</name>
<keyword evidence="3" id="KW-1185">Reference proteome</keyword>